<keyword evidence="1" id="KW-0805">Transcription regulation</keyword>
<dbReference type="PANTHER" id="PTHR23043">
    <property type="entry name" value="HYPOXIA-INDUCIBLE FACTOR 1 ALPHA"/>
    <property type="match status" value="1"/>
</dbReference>
<feature type="non-terminal residue" evidence="4">
    <location>
        <position position="52"/>
    </location>
</feature>
<keyword evidence="5" id="KW-1185">Reference proteome</keyword>
<evidence type="ECO:0000313" key="4">
    <source>
        <dbReference type="EMBL" id="KAL0173970.1"/>
    </source>
</evidence>
<gene>
    <name evidence="4" type="ORF">M9458_029938</name>
</gene>
<evidence type="ECO:0000256" key="3">
    <source>
        <dbReference type="ARBA" id="ARBA00023242"/>
    </source>
</evidence>
<sequence>LVPGSSRPLHRPMGLVALAHTLPPSTLNEVRMESHMFVFRVNMDLQVTYCEN</sequence>
<name>A0ABD0PIW0_CIRMR</name>
<evidence type="ECO:0000256" key="2">
    <source>
        <dbReference type="ARBA" id="ARBA00023163"/>
    </source>
</evidence>
<keyword evidence="3" id="KW-0539">Nucleus</keyword>
<reference evidence="4 5" key="1">
    <citation type="submission" date="2024-05" db="EMBL/GenBank/DDBJ databases">
        <title>Genome sequencing and assembly of Indian major carp, Cirrhinus mrigala (Hamilton, 1822).</title>
        <authorList>
            <person name="Mohindra V."/>
            <person name="Chowdhury L.M."/>
            <person name="Lal K."/>
            <person name="Jena J.K."/>
        </authorList>
    </citation>
    <scope>NUCLEOTIDE SEQUENCE [LARGE SCALE GENOMIC DNA]</scope>
    <source>
        <strain evidence="4">CM1030</strain>
        <tissue evidence="4">Blood</tissue>
    </source>
</reference>
<evidence type="ECO:0000313" key="5">
    <source>
        <dbReference type="Proteomes" id="UP001529510"/>
    </source>
</evidence>
<organism evidence="4 5">
    <name type="scientific">Cirrhinus mrigala</name>
    <name type="common">Mrigala</name>
    <dbReference type="NCBI Taxonomy" id="683832"/>
    <lineage>
        <taxon>Eukaryota</taxon>
        <taxon>Metazoa</taxon>
        <taxon>Chordata</taxon>
        <taxon>Craniata</taxon>
        <taxon>Vertebrata</taxon>
        <taxon>Euteleostomi</taxon>
        <taxon>Actinopterygii</taxon>
        <taxon>Neopterygii</taxon>
        <taxon>Teleostei</taxon>
        <taxon>Ostariophysi</taxon>
        <taxon>Cypriniformes</taxon>
        <taxon>Cyprinidae</taxon>
        <taxon>Labeoninae</taxon>
        <taxon>Labeonini</taxon>
        <taxon>Cirrhinus</taxon>
    </lineage>
</organism>
<dbReference type="EMBL" id="JAMKFB020000015">
    <property type="protein sequence ID" value="KAL0173970.1"/>
    <property type="molecule type" value="Genomic_DNA"/>
</dbReference>
<keyword evidence="2" id="KW-0804">Transcription</keyword>
<protein>
    <submittedName>
        <fullName evidence="4">Uncharacterized protein</fullName>
    </submittedName>
</protein>
<accession>A0ABD0PIW0</accession>
<dbReference type="Proteomes" id="UP001529510">
    <property type="component" value="Unassembled WGS sequence"/>
</dbReference>
<comment type="caution">
    <text evidence="4">The sequence shown here is derived from an EMBL/GenBank/DDBJ whole genome shotgun (WGS) entry which is preliminary data.</text>
</comment>
<proteinExistence type="predicted"/>
<evidence type="ECO:0000256" key="1">
    <source>
        <dbReference type="ARBA" id="ARBA00023015"/>
    </source>
</evidence>
<dbReference type="PANTHER" id="PTHR23043:SF25">
    <property type="entry name" value="NEURONAL PAS DOMAIN-CONTAINING PROTEIN 1"/>
    <property type="match status" value="1"/>
</dbReference>
<dbReference type="AlphaFoldDB" id="A0ABD0PIW0"/>
<feature type="non-terminal residue" evidence="4">
    <location>
        <position position="1"/>
    </location>
</feature>